<feature type="compositionally biased region" description="Basic residues" evidence="1">
    <location>
        <begin position="197"/>
        <end position="211"/>
    </location>
</feature>
<evidence type="ECO:0000256" key="1">
    <source>
        <dbReference type="SAM" id="MobiDB-lite"/>
    </source>
</evidence>
<feature type="region of interest" description="Disordered" evidence="1">
    <location>
        <begin position="176"/>
        <end position="221"/>
    </location>
</feature>
<proteinExistence type="predicted"/>
<organism evidence="2 3">
    <name type="scientific">Eumeta variegata</name>
    <name type="common">Bagworm moth</name>
    <name type="synonym">Eumeta japonica</name>
    <dbReference type="NCBI Taxonomy" id="151549"/>
    <lineage>
        <taxon>Eukaryota</taxon>
        <taxon>Metazoa</taxon>
        <taxon>Ecdysozoa</taxon>
        <taxon>Arthropoda</taxon>
        <taxon>Hexapoda</taxon>
        <taxon>Insecta</taxon>
        <taxon>Pterygota</taxon>
        <taxon>Neoptera</taxon>
        <taxon>Endopterygota</taxon>
        <taxon>Lepidoptera</taxon>
        <taxon>Glossata</taxon>
        <taxon>Ditrysia</taxon>
        <taxon>Tineoidea</taxon>
        <taxon>Psychidae</taxon>
        <taxon>Oiketicinae</taxon>
        <taxon>Eumeta</taxon>
    </lineage>
</organism>
<dbReference type="AlphaFoldDB" id="A0A4C1Z428"/>
<accession>A0A4C1Z428</accession>
<feature type="compositionally biased region" description="Basic and acidic residues" evidence="1">
    <location>
        <begin position="180"/>
        <end position="196"/>
    </location>
</feature>
<keyword evidence="3" id="KW-1185">Reference proteome</keyword>
<feature type="compositionally biased region" description="Low complexity" evidence="1">
    <location>
        <begin position="78"/>
        <end position="89"/>
    </location>
</feature>
<feature type="region of interest" description="Disordered" evidence="1">
    <location>
        <begin position="8"/>
        <end position="56"/>
    </location>
</feature>
<gene>
    <name evidence="2" type="ORF">EVAR_65619_1</name>
</gene>
<reference evidence="2 3" key="1">
    <citation type="journal article" date="2019" name="Commun. Biol.">
        <title>The bagworm genome reveals a unique fibroin gene that provides high tensile strength.</title>
        <authorList>
            <person name="Kono N."/>
            <person name="Nakamura H."/>
            <person name="Ohtoshi R."/>
            <person name="Tomita M."/>
            <person name="Numata K."/>
            <person name="Arakawa K."/>
        </authorList>
    </citation>
    <scope>NUCLEOTIDE SEQUENCE [LARGE SCALE GENOMIC DNA]</scope>
</reference>
<dbReference type="EMBL" id="BGZK01001626">
    <property type="protein sequence ID" value="GBP83531.1"/>
    <property type="molecule type" value="Genomic_DNA"/>
</dbReference>
<feature type="compositionally biased region" description="Low complexity" evidence="1">
    <location>
        <begin position="36"/>
        <end position="53"/>
    </location>
</feature>
<evidence type="ECO:0000313" key="3">
    <source>
        <dbReference type="Proteomes" id="UP000299102"/>
    </source>
</evidence>
<feature type="region of interest" description="Disordered" evidence="1">
    <location>
        <begin position="70"/>
        <end position="139"/>
    </location>
</feature>
<name>A0A4C1Z428_EUMVA</name>
<comment type="caution">
    <text evidence="2">The sequence shown here is derived from an EMBL/GenBank/DDBJ whole genome shotgun (WGS) entry which is preliminary data.</text>
</comment>
<protein>
    <submittedName>
        <fullName evidence="2">Uncharacterized protein</fullName>
    </submittedName>
</protein>
<feature type="compositionally biased region" description="Basic residues" evidence="1">
    <location>
        <begin position="108"/>
        <end position="127"/>
    </location>
</feature>
<dbReference type="Proteomes" id="UP000299102">
    <property type="component" value="Unassembled WGS sequence"/>
</dbReference>
<feature type="compositionally biased region" description="Basic residues" evidence="1">
    <location>
        <begin position="90"/>
        <end position="100"/>
    </location>
</feature>
<sequence length="221" mass="24999">MELCKFAVMRPPTRSKTKETAASTARPSHCAEAEAARPAVTSARAAARAGTRPRPARDVAGYRLSTRVKEHIGRRGASRSGGYAPAQRGRALRHRERRRSASSGLRLNGRRNAAHLRLRKPRAHAPARRAGGPRLRTRKRGDIHRENFIFFKIRDVKSFICYINDLMFLRVDKSPCSATRSRDRSRAGRRSPDGFRRRSPTPRCRRGHAPPRHNPTSRDED</sequence>
<evidence type="ECO:0000313" key="2">
    <source>
        <dbReference type="EMBL" id="GBP83531.1"/>
    </source>
</evidence>